<accession>A0A6A7CA58</accession>
<dbReference type="InterPro" id="IPR035965">
    <property type="entry name" value="PAS-like_dom_sf"/>
</dbReference>
<dbReference type="AlphaFoldDB" id="A0A6A7CA58"/>
<dbReference type="SUPFAM" id="SSF55785">
    <property type="entry name" value="PYP-like sensor domain (PAS domain)"/>
    <property type="match status" value="1"/>
</dbReference>
<name>A0A6A7CA58_9PEZI</name>
<protein>
    <recommendedName>
        <fullName evidence="2">PAS domain-containing protein</fullName>
    </recommendedName>
</protein>
<dbReference type="Pfam" id="PF08447">
    <property type="entry name" value="PAS_3"/>
    <property type="match status" value="1"/>
</dbReference>
<dbReference type="Proteomes" id="UP000799421">
    <property type="component" value="Unassembled WGS sequence"/>
</dbReference>
<evidence type="ECO:0000256" key="1">
    <source>
        <dbReference type="SAM" id="MobiDB-lite"/>
    </source>
</evidence>
<dbReference type="Gene3D" id="3.30.450.20">
    <property type="entry name" value="PAS domain"/>
    <property type="match status" value="1"/>
</dbReference>
<dbReference type="EMBL" id="MU005957">
    <property type="protein sequence ID" value="KAF2864411.1"/>
    <property type="molecule type" value="Genomic_DNA"/>
</dbReference>
<gene>
    <name evidence="3" type="ORF">K470DRAFT_267260</name>
</gene>
<feature type="region of interest" description="Disordered" evidence="1">
    <location>
        <begin position="298"/>
        <end position="319"/>
    </location>
</feature>
<evidence type="ECO:0000259" key="2">
    <source>
        <dbReference type="PROSITE" id="PS50112"/>
    </source>
</evidence>
<dbReference type="OrthoDB" id="411251at2759"/>
<dbReference type="PROSITE" id="PS50112">
    <property type="entry name" value="PAS"/>
    <property type="match status" value="1"/>
</dbReference>
<dbReference type="CDD" id="cd00130">
    <property type="entry name" value="PAS"/>
    <property type="match status" value="1"/>
</dbReference>
<organism evidence="3 4">
    <name type="scientific">Piedraia hortae CBS 480.64</name>
    <dbReference type="NCBI Taxonomy" id="1314780"/>
    <lineage>
        <taxon>Eukaryota</taxon>
        <taxon>Fungi</taxon>
        <taxon>Dikarya</taxon>
        <taxon>Ascomycota</taxon>
        <taxon>Pezizomycotina</taxon>
        <taxon>Dothideomycetes</taxon>
        <taxon>Dothideomycetidae</taxon>
        <taxon>Capnodiales</taxon>
        <taxon>Piedraiaceae</taxon>
        <taxon>Piedraia</taxon>
    </lineage>
</organism>
<dbReference type="InterPro" id="IPR013655">
    <property type="entry name" value="PAS_fold_3"/>
</dbReference>
<feature type="compositionally biased region" description="Low complexity" evidence="1">
    <location>
        <begin position="310"/>
        <end position="319"/>
    </location>
</feature>
<dbReference type="InterPro" id="IPR000014">
    <property type="entry name" value="PAS"/>
</dbReference>
<dbReference type="NCBIfam" id="TIGR00229">
    <property type="entry name" value="sensory_box"/>
    <property type="match status" value="1"/>
</dbReference>
<evidence type="ECO:0000313" key="4">
    <source>
        <dbReference type="Proteomes" id="UP000799421"/>
    </source>
</evidence>
<sequence length="410" mass="45238">METTFISIHDLTEEARILYSSDSVVDILGYTPEEIVNRSAWDFFPSSDLANARHVYQHRVATDKAAVLVYCNIRNKQDQWVGCEVVFTIVYDVMIVCTSTYTQGEASQRRAIDAPIIRRMFSSSPNDPRYHMLSHLSPKFQQDSAPELHEPRAALFLNRFTRTLTIMYATTGIQEVLGIPAADVRGRSFYFCIAENCLADAVRCLETAKANCSIAYLRCWFRDPRIDDYSPSVSQTHMSDPPLEIEAVVSCSSDGLVVCLRRARPMLPSVAGRGVFAAPWAEQPILPPFEHRQGFENTRFAPSLGPRSAQTPQQPSLQHQQDFLNAIRQQAVFAWAITGTNGSMASYARSKPLGGAVPPSGISVWENEAKAGGIGAQVDGSNDRKSGDNGRLTPQFFGDPGVGHGSGRSL</sequence>
<proteinExistence type="predicted"/>
<evidence type="ECO:0000313" key="3">
    <source>
        <dbReference type="EMBL" id="KAF2864411.1"/>
    </source>
</evidence>
<feature type="domain" description="PAS" evidence="2">
    <location>
        <begin position="1"/>
        <end position="63"/>
    </location>
</feature>
<keyword evidence="4" id="KW-1185">Reference proteome</keyword>
<feature type="compositionally biased region" description="Gly residues" evidence="1">
    <location>
        <begin position="400"/>
        <end position="410"/>
    </location>
</feature>
<dbReference type="SMART" id="SM00091">
    <property type="entry name" value="PAS"/>
    <property type="match status" value="2"/>
</dbReference>
<feature type="region of interest" description="Disordered" evidence="1">
    <location>
        <begin position="374"/>
        <end position="410"/>
    </location>
</feature>
<reference evidence="3" key="1">
    <citation type="journal article" date="2020" name="Stud. Mycol.">
        <title>101 Dothideomycetes genomes: a test case for predicting lifestyles and emergence of pathogens.</title>
        <authorList>
            <person name="Haridas S."/>
            <person name="Albert R."/>
            <person name="Binder M."/>
            <person name="Bloem J."/>
            <person name="Labutti K."/>
            <person name="Salamov A."/>
            <person name="Andreopoulos B."/>
            <person name="Baker S."/>
            <person name="Barry K."/>
            <person name="Bills G."/>
            <person name="Bluhm B."/>
            <person name="Cannon C."/>
            <person name="Castanera R."/>
            <person name="Culley D."/>
            <person name="Daum C."/>
            <person name="Ezra D."/>
            <person name="Gonzalez J."/>
            <person name="Henrissat B."/>
            <person name="Kuo A."/>
            <person name="Liang C."/>
            <person name="Lipzen A."/>
            <person name="Lutzoni F."/>
            <person name="Magnuson J."/>
            <person name="Mondo S."/>
            <person name="Nolan M."/>
            <person name="Ohm R."/>
            <person name="Pangilinan J."/>
            <person name="Park H.-J."/>
            <person name="Ramirez L."/>
            <person name="Alfaro M."/>
            <person name="Sun H."/>
            <person name="Tritt A."/>
            <person name="Yoshinaga Y."/>
            <person name="Zwiers L.-H."/>
            <person name="Turgeon B."/>
            <person name="Goodwin S."/>
            <person name="Spatafora J."/>
            <person name="Crous P."/>
            <person name="Grigoriev I."/>
        </authorList>
    </citation>
    <scope>NUCLEOTIDE SEQUENCE</scope>
    <source>
        <strain evidence="3">CBS 480.64</strain>
    </source>
</reference>